<organism evidence="3 4">
    <name type="scientific">Lentzea fradiae</name>
    <dbReference type="NCBI Taxonomy" id="200378"/>
    <lineage>
        <taxon>Bacteria</taxon>
        <taxon>Bacillati</taxon>
        <taxon>Actinomycetota</taxon>
        <taxon>Actinomycetes</taxon>
        <taxon>Pseudonocardiales</taxon>
        <taxon>Pseudonocardiaceae</taxon>
        <taxon>Lentzea</taxon>
    </lineage>
</organism>
<dbReference type="SUPFAM" id="SSF102405">
    <property type="entry name" value="MCP/YpsA-like"/>
    <property type="match status" value="1"/>
</dbReference>
<accession>A0A1G7LZV1</accession>
<dbReference type="InterPro" id="IPR057666">
    <property type="entry name" value="DrpA_SLOG"/>
</dbReference>
<dbReference type="STRING" id="200378.SAMN05216553_10223"/>
<protein>
    <submittedName>
        <fullName evidence="3">DNA processing protein</fullName>
    </submittedName>
</protein>
<sequence>MDRREQAALLLALRDSGRSWTDVTTAVEDAGSAVAMLDLSGPELIRRLELVEQEIESWTDEGIRLITVLDEQYPVQLLMVHQRPPFLTWRGPLELLGGTGVAVVGGRCPSARGAQTTREIVTALVGHGVTVYSGLATARLAAVEAGGRAVSVAGAGLRHCPEEAGLSRTTSAVLSPFWPDADPSSCQAAVRDAVMSGCCVATVVVEADEHTRRLVRLALEHGRHVFLAPEVASGTTWGREPNTTVLEAPGHLVRVLDELCAETPDLIDL</sequence>
<dbReference type="Proteomes" id="UP000199623">
    <property type="component" value="Unassembled WGS sequence"/>
</dbReference>
<dbReference type="AlphaFoldDB" id="A0A1G7LZV1"/>
<gene>
    <name evidence="3" type="ORF">SAMN05216553_10223</name>
</gene>
<dbReference type="PANTHER" id="PTHR43022">
    <property type="entry name" value="PROTEIN SMF"/>
    <property type="match status" value="1"/>
</dbReference>
<keyword evidence="4" id="KW-1185">Reference proteome</keyword>
<dbReference type="Gene3D" id="3.40.50.450">
    <property type="match status" value="1"/>
</dbReference>
<proteinExistence type="inferred from homology"/>
<comment type="similarity">
    <text evidence="1">Belongs to the DprA/Smf family.</text>
</comment>
<dbReference type="PANTHER" id="PTHR43022:SF1">
    <property type="entry name" value="PROTEIN SMF"/>
    <property type="match status" value="1"/>
</dbReference>
<dbReference type="RefSeq" id="WP_090045817.1">
    <property type="nucleotide sequence ID" value="NZ_FNCC01000002.1"/>
</dbReference>
<feature type="domain" description="Smf/DprA SLOG" evidence="2">
    <location>
        <begin position="65"/>
        <end position="232"/>
    </location>
</feature>
<name>A0A1G7LZV1_9PSEU</name>
<dbReference type="OrthoDB" id="9785707at2"/>
<evidence type="ECO:0000259" key="2">
    <source>
        <dbReference type="Pfam" id="PF02481"/>
    </source>
</evidence>
<evidence type="ECO:0000313" key="3">
    <source>
        <dbReference type="EMBL" id="SDF54916.1"/>
    </source>
</evidence>
<dbReference type="GO" id="GO:0009294">
    <property type="term" value="P:DNA-mediated transformation"/>
    <property type="evidence" value="ECO:0007669"/>
    <property type="project" value="InterPro"/>
</dbReference>
<evidence type="ECO:0000313" key="4">
    <source>
        <dbReference type="Proteomes" id="UP000199623"/>
    </source>
</evidence>
<evidence type="ECO:0000256" key="1">
    <source>
        <dbReference type="ARBA" id="ARBA00006525"/>
    </source>
</evidence>
<dbReference type="Pfam" id="PF02481">
    <property type="entry name" value="DNA_processg_A"/>
    <property type="match status" value="1"/>
</dbReference>
<reference evidence="4" key="1">
    <citation type="submission" date="2016-10" db="EMBL/GenBank/DDBJ databases">
        <authorList>
            <person name="Varghese N."/>
            <person name="Submissions S."/>
        </authorList>
    </citation>
    <scope>NUCLEOTIDE SEQUENCE [LARGE SCALE GENOMIC DNA]</scope>
    <source>
        <strain evidence="4">CGMCC 4.3506</strain>
    </source>
</reference>
<dbReference type="InterPro" id="IPR003488">
    <property type="entry name" value="DprA"/>
</dbReference>
<dbReference type="EMBL" id="FNCC01000002">
    <property type="protein sequence ID" value="SDF54916.1"/>
    <property type="molecule type" value="Genomic_DNA"/>
</dbReference>